<dbReference type="NCBIfam" id="TIGR02683">
    <property type="entry name" value="upstrm_HI1419"/>
    <property type="match status" value="1"/>
</dbReference>
<organism evidence="1">
    <name type="scientific">mine drainage metagenome</name>
    <dbReference type="NCBI Taxonomy" id="410659"/>
    <lineage>
        <taxon>unclassified sequences</taxon>
        <taxon>metagenomes</taxon>
        <taxon>ecological metagenomes</taxon>
    </lineage>
</organism>
<name>E6QQN9_9ZZZZ</name>
<dbReference type="InterPro" id="IPR014056">
    <property type="entry name" value="TypeIITA-like_toxin_pred"/>
</dbReference>
<dbReference type="PANTHER" id="PTHR41791:SF1">
    <property type="entry name" value="SSL7039 PROTEIN"/>
    <property type="match status" value="1"/>
</dbReference>
<dbReference type="PANTHER" id="PTHR41791">
    <property type="entry name" value="SSL7039 PROTEIN"/>
    <property type="match status" value="1"/>
</dbReference>
<sequence length="115" mass="12997">MAIKIEEYVTSEQKNYYSEWFNALPIEHAAKVAVARARMMVGSFGNVKPIDGTLKEYRIDWGPGIRIYLIHDGDLLVVLLGGGTKNGQAADIKQVKKLRDDYNLRKSRSKKSQRG</sequence>
<accession>E6QQN9</accession>
<gene>
    <name evidence="1" type="ORF">CARN7_0293</name>
</gene>
<evidence type="ECO:0000313" key="1">
    <source>
        <dbReference type="EMBL" id="CBI09560.1"/>
    </source>
</evidence>
<evidence type="ECO:0008006" key="2">
    <source>
        <dbReference type="Google" id="ProtNLM"/>
    </source>
</evidence>
<dbReference type="AlphaFoldDB" id="E6QQN9"/>
<protein>
    <recommendedName>
        <fullName evidence="2">Addiction module killer protein</fullName>
    </recommendedName>
</protein>
<reference evidence="1" key="1">
    <citation type="submission" date="2009-10" db="EMBL/GenBank/DDBJ databases">
        <title>Diversity of trophic interactions inside an arsenic-rich microbial ecosystem.</title>
        <authorList>
            <person name="Bertin P.N."/>
            <person name="Heinrich-Salmeron A."/>
            <person name="Pelletier E."/>
            <person name="Goulhen-Chollet F."/>
            <person name="Arsene-Ploetze F."/>
            <person name="Gallien S."/>
            <person name="Calteau A."/>
            <person name="Vallenet D."/>
            <person name="Casiot C."/>
            <person name="Chane-Woon-Ming B."/>
            <person name="Giloteaux L."/>
            <person name="Barakat M."/>
            <person name="Bonnefoy V."/>
            <person name="Bruneel O."/>
            <person name="Chandler M."/>
            <person name="Cleiss J."/>
            <person name="Duran R."/>
            <person name="Elbaz-Poulichet F."/>
            <person name="Fonknechten N."/>
            <person name="Lauga B."/>
            <person name="Mornico D."/>
            <person name="Ortet P."/>
            <person name="Schaeffer C."/>
            <person name="Siguier P."/>
            <person name="Alexander Thil Smith A."/>
            <person name="Van Dorsselaer A."/>
            <person name="Weissenbach J."/>
            <person name="Medigue C."/>
            <person name="Le Paslier D."/>
        </authorList>
    </citation>
    <scope>NUCLEOTIDE SEQUENCE</scope>
</reference>
<dbReference type="EMBL" id="CABR01000037">
    <property type="protein sequence ID" value="CBI09560.1"/>
    <property type="molecule type" value="Genomic_DNA"/>
</dbReference>
<proteinExistence type="predicted"/>
<dbReference type="PIRSF" id="PIRSF028744">
    <property type="entry name" value="Addict_mod_HI1419"/>
    <property type="match status" value="1"/>
</dbReference>
<comment type="caution">
    <text evidence="1">The sequence shown here is derived from an EMBL/GenBank/DDBJ whole genome shotgun (WGS) entry which is preliminary data.</text>
</comment>